<dbReference type="PANTHER" id="PTHR46159">
    <property type="entry name" value="PROTEIN TESMIN/TSO1-LIKE CXC 2"/>
    <property type="match status" value="1"/>
</dbReference>
<dbReference type="InterPro" id="IPR033467">
    <property type="entry name" value="Tesmin/TSO1-like_CXC"/>
</dbReference>
<dbReference type="GO" id="GO:0003700">
    <property type="term" value="F:DNA-binding transcription factor activity"/>
    <property type="evidence" value="ECO:0007669"/>
    <property type="project" value="InterPro"/>
</dbReference>
<sequence length="799" mass="87146">MDTPERNQIGTPISKFEDSPVFSYINNLSPIKPVRSHSTQIYQSLSFTSISSVFTSPHISSVEKSRFLRRNNLLDSSKAVFSADDGDDGKTCSGLPSVVQLPDCSSQVQIKCDVAGSLGDANVDPCDGDHTELAVKLSRTLKYDFVSQNGESTPHCAVKTGGDIEIIETPGLLVHFVGASSQERQCAVDNDVKLQEVCQFEQAKDDVSGCDWENLIADASDLLIFDASATPEACKVQSQKQVEHENVNSFDHGAEQHAEGVIGSQKRLPSLHHYSSNLHHQQESADHCGELKKADNRQSLLPCTTMNNHDCGISEQMDKQVEDSDPSGKVESQQQRGMRRRCLVFEAAGAQNKNFEDDLRNTSSISSQADGKISPSDKQLVPFKTSGISSSSSCMVPGIGLHLNTLASNSKSCKVVKQEIIASGRRLISMPKPVGSFSSVSTGQRAPIKCLPLNSIDPLNKESPFTQDHLSIGLGAGEESNPSSPKKKRRRVETVGEPEACKRCNCKKSKCLKLYCECFAAGVYCVEPCSCQDCYNKPVHEDTVLATRKQIESRNPLAFAPKVIRSSESLPDMGEEHNKTPASARHKRGCNCKKSSCNKKYCECYQGGVGCSSNCRCEGCKNAFGRKDGTLVIGIEEVEHEEEAEAVEKNGCDKNLQNMETNKDGPHYPDLHLPITPYPSCSRASIKSFASGKPPRSSVFTGGPIRKSDLLNSEMKCEKHFQMNPDNETPEILRNDCSPVSGVKNVSPNSKRVSPPHNGLGLGFSPGKRSSRKLILQSIPSLPALTPLRETAKDFPLKF</sequence>
<evidence type="ECO:0000256" key="3">
    <source>
        <dbReference type="ARBA" id="ARBA00023242"/>
    </source>
</evidence>
<dbReference type="Proteomes" id="UP000825729">
    <property type="component" value="Unassembled WGS sequence"/>
</dbReference>
<keyword evidence="7" id="KW-1185">Reference proteome</keyword>
<dbReference type="EMBL" id="JAINDJ010000003">
    <property type="protein sequence ID" value="KAG9451939.1"/>
    <property type="molecule type" value="Genomic_DNA"/>
</dbReference>
<keyword evidence="3" id="KW-0539">Nucleus</keyword>
<feature type="region of interest" description="Disordered" evidence="4">
    <location>
        <begin position="317"/>
        <end position="336"/>
    </location>
</feature>
<dbReference type="InterPro" id="IPR044522">
    <property type="entry name" value="TSO1-like"/>
</dbReference>
<comment type="similarity">
    <text evidence="2">Belongs to the lin-54 family.</text>
</comment>
<evidence type="ECO:0000313" key="7">
    <source>
        <dbReference type="Proteomes" id="UP000825729"/>
    </source>
</evidence>
<dbReference type="AlphaFoldDB" id="A0AAV7ETR2"/>
<feature type="region of interest" description="Disordered" evidence="4">
    <location>
        <begin position="471"/>
        <end position="492"/>
    </location>
</feature>
<feature type="domain" description="CRC" evidence="5">
    <location>
        <begin position="500"/>
        <end position="625"/>
    </location>
</feature>
<comment type="caution">
    <text evidence="6">The sequence shown here is derived from an EMBL/GenBank/DDBJ whole genome shotgun (WGS) entry which is preliminary data.</text>
</comment>
<evidence type="ECO:0000313" key="6">
    <source>
        <dbReference type="EMBL" id="KAG9451939.1"/>
    </source>
</evidence>
<dbReference type="PROSITE" id="PS51634">
    <property type="entry name" value="CRC"/>
    <property type="match status" value="1"/>
</dbReference>
<feature type="region of interest" description="Disordered" evidence="4">
    <location>
        <begin position="739"/>
        <end position="758"/>
    </location>
</feature>
<protein>
    <recommendedName>
        <fullName evidence="5">CRC domain-containing protein</fullName>
    </recommendedName>
</protein>
<feature type="compositionally biased region" description="Basic and acidic residues" evidence="4">
    <location>
        <begin position="317"/>
        <end position="328"/>
    </location>
</feature>
<accession>A0AAV7ETR2</accession>
<reference evidence="6 7" key="1">
    <citation type="submission" date="2021-07" db="EMBL/GenBank/DDBJ databases">
        <title>The Aristolochia fimbriata genome: insights into angiosperm evolution, floral development and chemical biosynthesis.</title>
        <authorList>
            <person name="Jiao Y."/>
        </authorList>
    </citation>
    <scope>NUCLEOTIDE SEQUENCE [LARGE SCALE GENOMIC DNA]</scope>
    <source>
        <strain evidence="6">IBCAS-2021</strain>
        <tissue evidence="6">Leaf</tissue>
    </source>
</reference>
<gene>
    <name evidence="6" type="ORF">H6P81_004843</name>
</gene>
<dbReference type="InterPro" id="IPR005172">
    <property type="entry name" value="CRC"/>
</dbReference>
<dbReference type="PANTHER" id="PTHR46159:SF12">
    <property type="entry name" value="PROTEIN TESMIN_TSO1-LIKE CXC 3-RELATED"/>
    <property type="match status" value="1"/>
</dbReference>
<comment type="subcellular location">
    <subcellularLocation>
        <location evidence="1">Nucleus</location>
    </subcellularLocation>
</comment>
<evidence type="ECO:0000259" key="5">
    <source>
        <dbReference type="PROSITE" id="PS51634"/>
    </source>
</evidence>
<evidence type="ECO:0000256" key="1">
    <source>
        <dbReference type="ARBA" id="ARBA00004123"/>
    </source>
</evidence>
<evidence type="ECO:0000256" key="4">
    <source>
        <dbReference type="SAM" id="MobiDB-lite"/>
    </source>
</evidence>
<dbReference type="GO" id="GO:0005634">
    <property type="term" value="C:nucleus"/>
    <property type="evidence" value="ECO:0007669"/>
    <property type="project" value="UniProtKB-SubCell"/>
</dbReference>
<dbReference type="Pfam" id="PF03638">
    <property type="entry name" value="TCR"/>
    <property type="match status" value="2"/>
</dbReference>
<evidence type="ECO:0000256" key="2">
    <source>
        <dbReference type="ARBA" id="ARBA00007267"/>
    </source>
</evidence>
<name>A0AAV7ETR2_ARIFI</name>
<dbReference type="SMART" id="SM01114">
    <property type="entry name" value="CXC"/>
    <property type="match status" value="2"/>
</dbReference>
<organism evidence="6 7">
    <name type="scientific">Aristolochia fimbriata</name>
    <name type="common">White veined hardy Dutchman's pipe vine</name>
    <dbReference type="NCBI Taxonomy" id="158543"/>
    <lineage>
        <taxon>Eukaryota</taxon>
        <taxon>Viridiplantae</taxon>
        <taxon>Streptophyta</taxon>
        <taxon>Embryophyta</taxon>
        <taxon>Tracheophyta</taxon>
        <taxon>Spermatophyta</taxon>
        <taxon>Magnoliopsida</taxon>
        <taxon>Magnoliidae</taxon>
        <taxon>Piperales</taxon>
        <taxon>Aristolochiaceae</taxon>
        <taxon>Aristolochia</taxon>
    </lineage>
</organism>
<proteinExistence type="inferred from homology"/>